<accession>A0AAU9MNL0</accession>
<organism evidence="1 2">
    <name type="scientific">Lactuca virosa</name>
    <dbReference type="NCBI Taxonomy" id="75947"/>
    <lineage>
        <taxon>Eukaryota</taxon>
        <taxon>Viridiplantae</taxon>
        <taxon>Streptophyta</taxon>
        <taxon>Embryophyta</taxon>
        <taxon>Tracheophyta</taxon>
        <taxon>Spermatophyta</taxon>
        <taxon>Magnoliopsida</taxon>
        <taxon>eudicotyledons</taxon>
        <taxon>Gunneridae</taxon>
        <taxon>Pentapetalae</taxon>
        <taxon>asterids</taxon>
        <taxon>campanulids</taxon>
        <taxon>Asterales</taxon>
        <taxon>Asteraceae</taxon>
        <taxon>Cichorioideae</taxon>
        <taxon>Cichorieae</taxon>
        <taxon>Lactucinae</taxon>
        <taxon>Lactuca</taxon>
    </lineage>
</organism>
<protein>
    <submittedName>
        <fullName evidence="1">Uncharacterized protein</fullName>
    </submittedName>
</protein>
<dbReference type="Proteomes" id="UP001157418">
    <property type="component" value="Unassembled WGS sequence"/>
</dbReference>
<proteinExistence type="predicted"/>
<gene>
    <name evidence="1" type="ORF">LVIROSA_LOCUS13348</name>
</gene>
<evidence type="ECO:0000313" key="2">
    <source>
        <dbReference type="Proteomes" id="UP001157418"/>
    </source>
</evidence>
<name>A0AAU9MNL0_9ASTR</name>
<reference evidence="1 2" key="1">
    <citation type="submission" date="2022-01" db="EMBL/GenBank/DDBJ databases">
        <authorList>
            <person name="Xiong W."/>
            <person name="Schranz E."/>
        </authorList>
    </citation>
    <scope>NUCLEOTIDE SEQUENCE [LARGE SCALE GENOMIC DNA]</scope>
</reference>
<dbReference type="AlphaFoldDB" id="A0AAU9MNL0"/>
<comment type="caution">
    <text evidence="1">The sequence shown here is derived from an EMBL/GenBank/DDBJ whole genome shotgun (WGS) entry which is preliminary data.</text>
</comment>
<evidence type="ECO:0000313" key="1">
    <source>
        <dbReference type="EMBL" id="CAH1426258.1"/>
    </source>
</evidence>
<sequence length="77" mass="9089">MTKCSVLVGRCSERVLKVKSKGSTPYLEYSKVARMRESLSHRIYLGVCLFSWFFMQYNIKEGIVDLNNDIWQTYKIE</sequence>
<dbReference type="EMBL" id="CAKMRJ010002223">
    <property type="protein sequence ID" value="CAH1426258.1"/>
    <property type="molecule type" value="Genomic_DNA"/>
</dbReference>
<keyword evidence="2" id="KW-1185">Reference proteome</keyword>